<dbReference type="SUPFAM" id="SSF53335">
    <property type="entry name" value="S-adenosyl-L-methionine-dependent methyltransferases"/>
    <property type="match status" value="1"/>
</dbReference>
<dbReference type="KEGG" id="tcu:Tcur_0839"/>
<feature type="region of interest" description="Disordered" evidence="1">
    <location>
        <begin position="57"/>
        <end position="79"/>
    </location>
</feature>
<dbReference type="Gene3D" id="3.40.50.150">
    <property type="entry name" value="Vaccinia Virus protein VP39"/>
    <property type="match status" value="1"/>
</dbReference>
<dbReference type="GO" id="GO:0008757">
    <property type="term" value="F:S-adenosylmethionine-dependent methyltransferase activity"/>
    <property type="evidence" value="ECO:0007669"/>
    <property type="project" value="InterPro"/>
</dbReference>
<evidence type="ECO:0000313" key="4">
    <source>
        <dbReference type="Proteomes" id="UP000001918"/>
    </source>
</evidence>
<dbReference type="AlphaFoldDB" id="D1A6F4"/>
<proteinExistence type="predicted"/>
<feature type="compositionally biased region" description="Low complexity" evidence="1">
    <location>
        <begin position="70"/>
        <end position="79"/>
    </location>
</feature>
<dbReference type="Pfam" id="PF08241">
    <property type="entry name" value="Methyltransf_11"/>
    <property type="match status" value="1"/>
</dbReference>
<accession>D1A6F4</accession>
<dbReference type="InterPro" id="IPR029063">
    <property type="entry name" value="SAM-dependent_MTases_sf"/>
</dbReference>
<dbReference type="HOGENOM" id="CLU_037990_10_0_11"/>
<dbReference type="RefSeq" id="WP_012851213.1">
    <property type="nucleotide sequence ID" value="NC_013510.1"/>
</dbReference>
<dbReference type="eggNOG" id="COG2226">
    <property type="taxonomic scope" value="Bacteria"/>
</dbReference>
<feature type="domain" description="Methyltransferase type 11" evidence="2">
    <location>
        <begin position="97"/>
        <end position="143"/>
    </location>
</feature>
<protein>
    <submittedName>
        <fullName evidence="3">Methyltransferase type 11</fullName>
    </submittedName>
</protein>
<evidence type="ECO:0000256" key="1">
    <source>
        <dbReference type="SAM" id="MobiDB-lite"/>
    </source>
</evidence>
<dbReference type="EMBL" id="CP001738">
    <property type="protein sequence ID" value="ACY96429.1"/>
    <property type="molecule type" value="Genomic_DNA"/>
</dbReference>
<dbReference type="InterPro" id="IPR013216">
    <property type="entry name" value="Methyltransf_11"/>
</dbReference>
<sequence>MPPTPAKARPPRSTVSPHVGRFVDFAEPSSADDCLGLCHGDGPLPAALEPLVRRFTPFDPAHPASGGTGPQPAAAPAGRTPTVLFDRRRPGAAPTAAGAGALPYQDGAFTLVISHFSIQRLDDPARVLGEMVRVCRGGGKVIIAEQVRPARHASERDRLERLRDPGHRGLPSLEKLITLLTQAGARVRRLDRLNVERPLEPWLEAAADPQCAEAIRQALLEEVDGGPCTGARPRVIGGELWVTHTWAHLAAEPHGR</sequence>
<organism evidence="3 4">
    <name type="scientific">Thermomonospora curvata (strain ATCC 19995 / DSM 43183 / JCM 3096 / KCTC 9072 / NBRC 15933 / NCIMB 10081 / Henssen B9)</name>
    <dbReference type="NCBI Taxonomy" id="471852"/>
    <lineage>
        <taxon>Bacteria</taxon>
        <taxon>Bacillati</taxon>
        <taxon>Actinomycetota</taxon>
        <taxon>Actinomycetes</taxon>
        <taxon>Streptosporangiales</taxon>
        <taxon>Thermomonosporaceae</taxon>
        <taxon>Thermomonospora</taxon>
    </lineage>
</organism>
<dbReference type="OrthoDB" id="43862at2"/>
<dbReference type="Proteomes" id="UP000001918">
    <property type="component" value="Chromosome"/>
</dbReference>
<dbReference type="GO" id="GO:0032259">
    <property type="term" value="P:methylation"/>
    <property type="evidence" value="ECO:0007669"/>
    <property type="project" value="UniProtKB-KW"/>
</dbReference>
<evidence type="ECO:0000313" key="3">
    <source>
        <dbReference type="EMBL" id="ACY96429.1"/>
    </source>
</evidence>
<name>D1A6F4_THECD</name>
<gene>
    <name evidence="3" type="ordered locus">Tcur_0839</name>
</gene>
<keyword evidence="3" id="KW-0489">Methyltransferase</keyword>
<keyword evidence="4" id="KW-1185">Reference proteome</keyword>
<dbReference type="STRING" id="471852.Tcur_0839"/>
<keyword evidence="3" id="KW-0808">Transferase</keyword>
<reference evidence="3 4" key="1">
    <citation type="journal article" date="2011" name="Stand. Genomic Sci.">
        <title>Complete genome sequence of Thermomonospora curvata type strain (B9).</title>
        <authorList>
            <person name="Chertkov O."/>
            <person name="Sikorski J."/>
            <person name="Nolan M."/>
            <person name="Lapidus A."/>
            <person name="Lucas S."/>
            <person name="Del Rio T.G."/>
            <person name="Tice H."/>
            <person name="Cheng J.F."/>
            <person name="Goodwin L."/>
            <person name="Pitluck S."/>
            <person name="Liolios K."/>
            <person name="Ivanova N."/>
            <person name="Mavromatis K."/>
            <person name="Mikhailova N."/>
            <person name="Ovchinnikova G."/>
            <person name="Pati A."/>
            <person name="Chen A."/>
            <person name="Palaniappan K."/>
            <person name="Djao O.D."/>
            <person name="Land M."/>
            <person name="Hauser L."/>
            <person name="Chang Y.J."/>
            <person name="Jeffries C.D."/>
            <person name="Brettin T."/>
            <person name="Han C."/>
            <person name="Detter J.C."/>
            <person name="Rohde M."/>
            <person name="Goker M."/>
            <person name="Woyke T."/>
            <person name="Bristow J."/>
            <person name="Eisen J.A."/>
            <person name="Markowitz V."/>
            <person name="Hugenholtz P."/>
            <person name="Klenk H.P."/>
            <person name="Kyrpides N.C."/>
        </authorList>
    </citation>
    <scope>NUCLEOTIDE SEQUENCE [LARGE SCALE GENOMIC DNA]</scope>
    <source>
        <strain evidence="4">ATCC 19995 / DSM 43183 / JCM 3096 / KCTC 9072 / NBRC 15933 / NCIMB 10081 / Henssen B9</strain>
    </source>
</reference>
<evidence type="ECO:0000259" key="2">
    <source>
        <dbReference type="Pfam" id="PF08241"/>
    </source>
</evidence>